<name>A0A565CAK1_9BRAS</name>
<organism evidence="2 3">
    <name type="scientific">Arabis nemorensis</name>
    <dbReference type="NCBI Taxonomy" id="586526"/>
    <lineage>
        <taxon>Eukaryota</taxon>
        <taxon>Viridiplantae</taxon>
        <taxon>Streptophyta</taxon>
        <taxon>Embryophyta</taxon>
        <taxon>Tracheophyta</taxon>
        <taxon>Spermatophyta</taxon>
        <taxon>Magnoliopsida</taxon>
        <taxon>eudicotyledons</taxon>
        <taxon>Gunneridae</taxon>
        <taxon>Pentapetalae</taxon>
        <taxon>rosids</taxon>
        <taxon>malvids</taxon>
        <taxon>Brassicales</taxon>
        <taxon>Brassicaceae</taxon>
        <taxon>Arabideae</taxon>
        <taxon>Arabis</taxon>
    </lineage>
</organism>
<keyword evidence="3" id="KW-1185">Reference proteome</keyword>
<dbReference type="AlphaFoldDB" id="A0A565CAK1"/>
<comment type="caution">
    <text evidence="2">The sequence shown here is derived from an EMBL/GenBank/DDBJ whole genome shotgun (WGS) entry which is preliminary data.</text>
</comment>
<dbReference type="EMBL" id="CABITT030000007">
    <property type="protein sequence ID" value="VVB10677.1"/>
    <property type="molecule type" value="Genomic_DNA"/>
</dbReference>
<accession>A0A565CAK1</accession>
<proteinExistence type="predicted"/>
<protein>
    <submittedName>
        <fullName evidence="2">Uncharacterized protein</fullName>
    </submittedName>
</protein>
<reference evidence="2" key="1">
    <citation type="submission" date="2019-07" db="EMBL/GenBank/DDBJ databases">
        <authorList>
            <person name="Dittberner H."/>
        </authorList>
    </citation>
    <scope>NUCLEOTIDE SEQUENCE [LARGE SCALE GENOMIC DNA]</scope>
</reference>
<sequence>MAIFTVLDATLKMGKSMALAILAMLDSTLKSQDGFLVVMFCASFFIFIVHLLVIFNVNEDLDLAA</sequence>
<evidence type="ECO:0000313" key="3">
    <source>
        <dbReference type="Proteomes" id="UP000489600"/>
    </source>
</evidence>
<evidence type="ECO:0000313" key="2">
    <source>
        <dbReference type="EMBL" id="VVB10677.1"/>
    </source>
</evidence>
<gene>
    <name evidence="2" type="ORF">ANE_LOCUS21121</name>
</gene>
<dbReference type="Proteomes" id="UP000489600">
    <property type="component" value="Unassembled WGS sequence"/>
</dbReference>
<keyword evidence="1" id="KW-0812">Transmembrane</keyword>
<feature type="transmembrane region" description="Helical" evidence="1">
    <location>
        <begin position="34"/>
        <end position="55"/>
    </location>
</feature>
<evidence type="ECO:0000256" key="1">
    <source>
        <dbReference type="SAM" id="Phobius"/>
    </source>
</evidence>
<keyword evidence="1" id="KW-0472">Membrane</keyword>
<keyword evidence="1" id="KW-1133">Transmembrane helix</keyword>